<evidence type="ECO:0000313" key="3">
    <source>
        <dbReference type="Proteomes" id="UP000587527"/>
    </source>
</evidence>
<feature type="transmembrane region" description="Helical" evidence="1">
    <location>
        <begin position="291"/>
        <end position="314"/>
    </location>
</feature>
<feature type="transmembrane region" description="Helical" evidence="1">
    <location>
        <begin position="253"/>
        <end position="279"/>
    </location>
</feature>
<feature type="transmembrane region" description="Helical" evidence="1">
    <location>
        <begin position="44"/>
        <end position="65"/>
    </location>
</feature>
<dbReference type="EMBL" id="JACHMN010000003">
    <property type="protein sequence ID" value="MBB5873935.1"/>
    <property type="molecule type" value="Genomic_DNA"/>
</dbReference>
<sequence length="416" mass="44477">MSEAAVGTSERHASWLELFFDLVVVVAVAQLAHLLHGGPGIGKVGLFVLLYYAVWSVWTSFTLYANVAGGRTRARSMLLAMFGIAVMAASIPEVTHDRGAVFAIAYVVCKWLAMGTWRRTGTILTAWPAAQLGAGFVPWVISIWVEPPARYWLWAVGIALEIGLSMAQGRNPAHLLAEARAKEEFSERARITNAARKAQRGRPQRREREPLRLIPAVVDGSHLRERLGLFIIIVLGEAVAQVVGAAAEVEWSRALWFTALAGFGLLVCLWWLALAYGSSAVPIGTRQTPPWLAIPAHFAMTLGITATAAGLGSMAEHPDGHMGTSMRWILCGGMALYFATLLATGVATKAPAQWIVGFSVPAVALPLLLGLAGGALPAWTLAVGLLAAAGWQAAYPKLAERQAARLSGEVPPGELR</sequence>
<proteinExistence type="predicted"/>
<name>A0A841C1X9_9ACTN</name>
<organism evidence="2 3">
    <name type="scientific">Allocatelliglobosispora scoriae</name>
    <dbReference type="NCBI Taxonomy" id="643052"/>
    <lineage>
        <taxon>Bacteria</taxon>
        <taxon>Bacillati</taxon>
        <taxon>Actinomycetota</taxon>
        <taxon>Actinomycetes</taxon>
        <taxon>Micromonosporales</taxon>
        <taxon>Micromonosporaceae</taxon>
        <taxon>Allocatelliglobosispora</taxon>
    </lineage>
</organism>
<dbReference type="InterPro" id="IPR010640">
    <property type="entry name" value="Low_temperature_requirement_A"/>
</dbReference>
<feature type="transmembrane region" description="Helical" evidence="1">
    <location>
        <begin position="12"/>
        <end position="32"/>
    </location>
</feature>
<dbReference type="Pfam" id="PF06772">
    <property type="entry name" value="LtrA"/>
    <property type="match status" value="1"/>
</dbReference>
<accession>A0A841C1X9</accession>
<keyword evidence="1" id="KW-1133">Transmembrane helix</keyword>
<keyword evidence="3" id="KW-1185">Reference proteome</keyword>
<dbReference type="AlphaFoldDB" id="A0A841C1X9"/>
<keyword evidence="1" id="KW-0812">Transmembrane</keyword>
<dbReference type="PANTHER" id="PTHR36840:SF1">
    <property type="entry name" value="BLL5714 PROTEIN"/>
    <property type="match status" value="1"/>
</dbReference>
<comment type="caution">
    <text evidence="2">The sequence shown here is derived from an EMBL/GenBank/DDBJ whole genome shotgun (WGS) entry which is preliminary data.</text>
</comment>
<dbReference type="Proteomes" id="UP000587527">
    <property type="component" value="Unassembled WGS sequence"/>
</dbReference>
<keyword evidence="1" id="KW-0472">Membrane</keyword>
<feature type="transmembrane region" description="Helical" evidence="1">
    <location>
        <begin position="124"/>
        <end position="145"/>
    </location>
</feature>
<feature type="transmembrane region" description="Helical" evidence="1">
    <location>
        <begin position="326"/>
        <end position="347"/>
    </location>
</feature>
<feature type="transmembrane region" description="Helical" evidence="1">
    <location>
        <begin position="227"/>
        <end position="247"/>
    </location>
</feature>
<evidence type="ECO:0000256" key="1">
    <source>
        <dbReference type="SAM" id="Phobius"/>
    </source>
</evidence>
<dbReference type="RefSeq" id="WP_184845631.1">
    <property type="nucleotide sequence ID" value="NZ_JACHMN010000003.1"/>
</dbReference>
<reference evidence="2 3" key="1">
    <citation type="submission" date="2020-08" db="EMBL/GenBank/DDBJ databases">
        <title>Sequencing the genomes of 1000 actinobacteria strains.</title>
        <authorList>
            <person name="Klenk H.-P."/>
        </authorList>
    </citation>
    <scope>NUCLEOTIDE SEQUENCE [LARGE SCALE GENOMIC DNA]</scope>
    <source>
        <strain evidence="2 3">DSM 45362</strain>
    </source>
</reference>
<evidence type="ECO:0000313" key="2">
    <source>
        <dbReference type="EMBL" id="MBB5873935.1"/>
    </source>
</evidence>
<protein>
    <submittedName>
        <fullName evidence="2">Low temperature requirement protein LtrA</fullName>
    </submittedName>
</protein>
<dbReference type="PANTHER" id="PTHR36840">
    <property type="entry name" value="BLL5714 PROTEIN"/>
    <property type="match status" value="1"/>
</dbReference>
<gene>
    <name evidence="2" type="ORF">F4553_007369</name>
</gene>